<dbReference type="InterPro" id="IPR015943">
    <property type="entry name" value="WD40/YVTN_repeat-like_dom_sf"/>
</dbReference>
<dbReference type="FunFam" id="2.130.10.10:FF:000505">
    <property type="entry name" value="Blast:Protein LST8 homolog"/>
    <property type="match status" value="1"/>
</dbReference>
<comment type="subcellular location">
    <subcellularLocation>
        <location evidence="1">Cytoplasm</location>
    </subcellularLocation>
</comment>
<name>A0A0C9LWF0_9FUNG</name>
<evidence type="ECO:0000256" key="7">
    <source>
        <dbReference type="PROSITE-ProRule" id="PRU00221"/>
    </source>
</evidence>
<proteinExistence type="inferred from homology"/>
<dbReference type="HAMAP" id="MF_00055">
    <property type="entry name" value="MEMO1"/>
    <property type="match status" value="1"/>
</dbReference>
<dbReference type="Pfam" id="PF01875">
    <property type="entry name" value="Memo"/>
    <property type="match status" value="1"/>
</dbReference>
<feature type="repeat" description="WD" evidence="7">
    <location>
        <begin position="482"/>
        <end position="523"/>
    </location>
</feature>
<dbReference type="SUPFAM" id="SSF50978">
    <property type="entry name" value="WD40 repeat-like"/>
    <property type="match status" value="1"/>
</dbReference>
<dbReference type="InterPro" id="IPR037588">
    <property type="entry name" value="MLST8"/>
</dbReference>
<evidence type="ECO:0000256" key="8">
    <source>
        <dbReference type="SAM" id="MobiDB-lite"/>
    </source>
</evidence>
<evidence type="ECO:0000256" key="6">
    <source>
        <dbReference type="ARBA" id="ARBA00074814"/>
    </source>
</evidence>
<dbReference type="SMART" id="SM00320">
    <property type="entry name" value="WD40"/>
    <property type="match status" value="7"/>
</dbReference>
<keyword evidence="5" id="KW-0677">Repeat</keyword>
<dbReference type="GO" id="GO:0032956">
    <property type="term" value="P:regulation of actin cytoskeleton organization"/>
    <property type="evidence" value="ECO:0007669"/>
    <property type="project" value="TreeGrafter"/>
</dbReference>
<dbReference type="Gene3D" id="2.130.10.10">
    <property type="entry name" value="YVTN repeat-like/Quinoprotein amine dehydrogenase"/>
    <property type="match status" value="1"/>
</dbReference>
<dbReference type="CDD" id="cd00200">
    <property type="entry name" value="WD40"/>
    <property type="match status" value="1"/>
</dbReference>
<dbReference type="GO" id="GO:0038203">
    <property type="term" value="P:TORC2 signaling"/>
    <property type="evidence" value="ECO:0007669"/>
    <property type="project" value="UniProtKB-ARBA"/>
</dbReference>
<dbReference type="InterPro" id="IPR002737">
    <property type="entry name" value="MEMO1_fam"/>
</dbReference>
<dbReference type="STRING" id="91626.A0A0C9LWF0"/>
<dbReference type="GO" id="GO:0032535">
    <property type="term" value="P:regulation of cellular component size"/>
    <property type="evidence" value="ECO:0007669"/>
    <property type="project" value="UniProtKB-ARBA"/>
</dbReference>
<dbReference type="SUPFAM" id="SSF81995">
    <property type="entry name" value="beta-sandwich domain of Sec23/24"/>
    <property type="match status" value="1"/>
</dbReference>
<evidence type="ECO:0000256" key="3">
    <source>
        <dbReference type="ARBA" id="ARBA00022490"/>
    </source>
</evidence>
<dbReference type="Proteomes" id="UP000053815">
    <property type="component" value="Unassembled WGS sequence"/>
</dbReference>
<dbReference type="AlphaFoldDB" id="A0A0C9LWF0"/>
<keyword evidence="10" id="KW-1185">Reference proteome</keyword>
<keyword evidence="3" id="KW-0963">Cytoplasm</keyword>
<dbReference type="GO" id="GO:0031932">
    <property type="term" value="C:TORC2 complex"/>
    <property type="evidence" value="ECO:0007669"/>
    <property type="project" value="InterPro"/>
</dbReference>
<evidence type="ECO:0000256" key="2">
    <source>
        <dbReference type="ARBA" id="ARBA00009890"/>
    </source>
</evidence>
<dbReference type="OrthoDB" id="400at2759"/>
<dbReference type="GO" id="GO:0031931">
    <property type="term" value="C:TORC1 complex"/>
    <property type="evidence" value="ECO:0007669"/>
    <property type="project" value="InterPro"/>
</dbReference>
<protein>
    <recommendedName>
        <fullName evidence="6">Protein LST8 homolog</fullName>
    </recommendedName>
</protein>
<feature type="compositionally biased region" description="Low complexity" evidence="8">
    <location>
        <begin position="355"/>
        <end position="392"/>
    </location>
</feature>
<gene>
    <name evidence="9" type="ORF">MAM1_0203d07921</name>
</gene>
<dbReference type="PANTHER" id="PTHR19842">
    <property type="entry name" value="G BETA-LIKE PROTEIN GBL"/>
    <property type="match status" value="1"/>
</dbReference>
<dbReference type="InterPro" id="IPR020472">
    <property type="entry name" value="WD40_PAC1"/>
</dbReference>
<dbReference type="GO" id="GO:0005737">
    <property type="term" value="C:cytoplasm"/>
    <property type="evidence" value="ECO:0007669"/>
    <property type="project" value="UniProtKB-SubCell"/>
</dbReference>
<dbReference type="Pfam" id="PF00400">
    <property type="entry name" value="WD40"/>
    <property type="match status" value="5"/>
</dbReference>
<evidence type="ECO:0000256" key="5">
    <source>
        <dbReference type="ARBA" id="ARBA00022737"/>
    </source>
</evidence>
<sequence>MERSATHAGSWYSSDKTRLNEELEFYLDKAVKNSQEKLPIKGTRAIIGPHAGFRYSGPTAGFAYKAVDTSNIKRVFLLGPSHHAYIDGCSLSKCSSYETPFGSIKLNREVIDELHETGKFRWMSQSVDEDEHSLEMHLPFTYKIFEDKIDDVSLIPILVGSISATKEKMYGQLLAKYLQDPQNLFIISSDFCHWGSRFHYTYYTKSDKSGEKPMELGSSNKNQMERPIYESIQDLDIQGIDILESLSFDKFQAYLADTQNTICGRHPIAVLMAALEALRGKKEFSKQTLKCLHYDQSSQCKKHTDSSLANHSMDDASEKLVIALNSCYHATDSMALATVSRDWRDLTPMADDNQEVQQQKYKQQQQQQQKQQQQGQQQQPNPQQGQQQQQQQDQQQYYAQMQYEQSLQNDSHSVILVTAGYDNTVRFWEALSGICSKTIKHPDSQVNRLCISPDKTILAAAGNHSVRLYDIASSNDSPFVVFGEHTGNVIATGFHGEGRWMFTASEDGHLKIWDTRSGRNPVLTRNFDNGAPITDAVMHANQGELITCDQNGAVKIWDLTAHSCTHELVPEEGVPMRSVTVASDGSMLIAVNNKGNCYVWKLSNGPDSNEVEPIHQFQAHNNYILRVMLSPDTKLLATCSADNTAKIWNTEKNFELLLTLQGHQRWVWDCAFSADSAYLVTASSDHVARLWELQNGETIRQYNGHHKAAVCVALNDLSVGYS</sequence>
<dbReference type="PROSITE" id="PS00678">
    <property type="entry name" value="WD_REPEATS_1"/>
    <property type="match status" value="3"/>
</dbReference>
<evidence type="ECO:0000313" key="9">
    <source>
        <dbReference type="EMBL" id="GAN08410.1"/>
    </source>
</evidence>
<dbReference type="GO" id="GO:0051897">
    <property type="term" value="P:positive regulation of phosphatidylinositol 3-kinase/protein kinase B signal transduction"/>
    <property type="evidence" value="ECO:0007669"/>
    <property type="project" value="UniProtKB-ARBA"/>
</dbReference>
<dbReference type="Gene3D" id="3.40.830.10">
    <property type="entry name" value="LigB-like"/>
    <property type="match status" value="1"/>
</dbReference>
<reference evidence="9" key="1">
    <citation type="submission" date="2014-09" db="EMBL/GenBank/DDBJ databases">
        <title>Draft genome sequence of an oleaginous Mucoromycotina fungus Mucor ambiguus NBRC6742.</title>
        <authorList>
            <person name="Takeda I."/>
            <person name="Yamane N."/>
            <person name="Morita T."/>
            <person name="Tamano K."/>
            <person name="Machida M."/>
            <person name="Baker S."/>
            <person name="Koike H."/>
        </authorList>
    </citation>
    <scope>NUCLEOTIDE SEQUENCE</scope>
    <source>
        <strain evidence="9">NBRC 6742</strain>
    </source>
</reference>
<evidence type="ECO:0000313" key="10">
    <source>
        <dbReference type="Proteomes" id="UP000053815"/>
    </source>
</evidence>
<dbReference type="InterPro" id="IPR001680">
    <property type="entry name" value="WD40_rpt"/>
</dbReference>
<organism evidence="9">
    <name type="scientific">Mucor ambiguus</name>
    <dbReference type="NCBI Taxonomy" id="91626"/>
    <lineage>
        <taxon>Eukaryota</taxon>
        <taxon>Fungi</taxon>
        <taxon>Fungi incertae sedis</taxon>
        <taxon>Mucoromycota</taxon>
        <taxon>Mucoromycotina</taxon>
        <taxon>Mucoromycetes</taxon>
        <taxon>Mucorales</taxon>
        <taxon>Mucorineae</taxon>
        <taxon>Mucoraceae</taxon>
        <taxon>Mucor</taxon>
    </lineage>
</organism>
<evidence type="ECO:0000256" key="4">
    <source>
        <dbReference type="ARBA" id="ARBA00022574"/>
    </source>
</evidence>
<dbReference type="EMBL" id="DF836492">
    <property type="protein sequence ID" value="GAN08410.1"/>
    <property type="molecule type" value="Genomic_DNA"/>
</dbReference>
<dbReference type="PANTHER" id="PTHR19842:SF0">
    <property type="entry name" value="TARGET OF RAPAMYCIN COMPLEX SUBUNIT LST8"/>
    <property type="match status" value="1"/>
</dbReference>
<accession>A0A0C9LWF0</accession>
<feature type="region of interest" description="Disordered" evidence="8">
    <location>
        <begin position="353"/>
        <end position="392"/>
    </location>
</feature>
<dbReference type="InterPro" id="IPR036322">
    <property type="entry name" value="WD40_repeat_dom_sf"/>
</dbReference>
<dbReference type="NCBIfam" id="TIGR04336">
    <property type="entry name" value="AmmeMemoSam_B"/>
    <property type="match status" value="1"/>
</dbReference>
<feature type="repeat" description="WD" evidence="7">
    <location>
        <begin position="617"/>
        <end position="658"/>
    </location>
</feature>
<dbReference type="PRINTS" id="PR00320">
    <property type="entry name" value="GPROTEINBRPT"/>
</dbReference>
<evidence type="ECO:0000256" key="1">
    <source>
        <dbReference type="ARBA" id="ARBA00004496"/>
    </source>
</evidence>
<dbReference type="InterPro" id="IPR019775">
    <property type="entry name" value="WD40_repeat_CS"/>
</dbReference>
<feature type="repeat" description="WD" evidence="7">
    <location>
        <begin position="660"/>
        <end position="701"/>
    </location>
</feature>
<dbReference type="CDD" id="cd07361">
    <property type="entry name" value="MEMO_like"/>
    <property type="match status" value="1"/>
</dbReference>
<comment type="similarity">
    <text evidence="2">Belongs to the WD repeat LST8 family.</text>
</comment>
<dbReference type="PROSITE" id="PS50082">
    <property type="entry name" value="WD_REPEATS_2"/>
    <property type="match status" value="3"/>
</dbReference>
<keyword evidence="4 7" id="KW-0853">WD repeat</keyword>
<dbReference type="PROSITE" id="PS50294">
    <property type="entry name" value="WD_REPEATS_REGION"/>
    <property type="match status" value="3"/>
</dbReference>